<feature type="non-terminal residue" evidence="3">
    <location>
        <position position="1"/>
    </location>
</feature>
<dbReference type="InterPro" id="IPR011990">
    <property type="entry name" value="TPR-like_helical_dom_sf"/>
</dbReference>
<dbReference type="Proteomes" id="UP000428333">
    <property type="component" value="Linkage Group LG08"/>
</dbReference>
<evidence type="ECO:0000256" key="1">
    <source>
        <dbReference type="SAM" id="Coils"/>
    </source>
</evidence>
<dbReference type="GO" id="GO:0030130">
    <property type="term" value="C:clathrin coat of trans-Golgi network vesicle"/>
    <property type="evidence" value="ECO:0007669"/>
    <property type="project" value="InterPro"/>
</dbReference>
<dbReference type="InterPro" id="IPR036735">
    <property type="entry name" value="NGN_dom_sf"/>
</dbReference>
<dbReference type="Gene3D" id="2.130.10.110">
    <property type="entry name" value="Clathrin heavy-chain terminal domain"/>
    <property type="match status" value="1"/>
</dbReference>
<dbReference type="GO" id="GO:0006354">
    <property type="term" value="P:DNA-templated transcription elongation"/>
    <property type="evidence" value="ECO:0007669"/>
    <property type="project" value="InterPro"/>
</dbReference>
<dbReference type="InterPro" id="IPR016024">
    <property type="entry name" value="ARM-type_fold"/>
</dbReference>
<dbReference type="SUPFAM" id="SSF48371">
    <property type="entry name" value="ARM repeat"/>
    <property type="match status" value="1"/>
</dbReference>
<dbReference type="GO" id="GO:0009507">
    <property type="term" value="C:chloroplast"/>
    <property type="evidence" value="ECO:0007669"/>
    <property type="project" value="TreeGrafter"/>
</dbReference>
<dbReference type="SUPFAM" id="SSF50989">
    <property type="entry name" value="Clathrin heavy-chain terminal domain"/>
    <property type="match status" value="1"/>
</dbReference>
<reference evidence="3 4" key="1">
    <citation type="journal article" date="2019" name="Genome Biol. Evol.">
        <title>The Rhododendron genome and chromosomal organization provide insight into shared whole-genome duplications across the heath family (Ericaceae).</title>
        <authorList>
            <person name="Soza V.L."/>
            <person name="Lindsley D."/>
            <person name="Waalkes A."/>
            <person name="Ramage E."/>
            <person name="Patwardhan R.P."/>
            <person name="Burton J.N."/>
            <person name="Adey A."/>
            <person name="Kumar A."/>
            <person name="Qiu R."/>
            <person name="Shendure J."/>
            <person name="Hall B."/>
        </authorList>
    </citation>
    <scope>NUCLEOTIDE SEQUENCE [LARGE SCALE GENOMIC DNA]</scope>
    <source>
        <strain evidence="3">RSF 1966-606</strain>
    </source>
</reference>
<dbReference type="GO" id="GO:0005198">
    <property type="term" value="F:structural molecule activity"/>
    <property type="evidence" value="ECO:0007669"/>
    <property type="project" value="InterPro"/>
</dbReference>
<dbReference type="OrthoDB" id="1741349at2759"/>
<dbReference type="EMBL" id="QEFC01002118">
    <property type="protein sequence ID" value="KAE9454428.1"/>
    <property type="molecule type" value="Genomic_DNA"/>
</dbReference>
<comment type="caution">
    <text evidence="3">The sequence shown here is derived from an EMBL/GenBank/DDBJ whole genome shotgun (WGS) entry which is preliminary data.</text>
</comment>
<dbReference type="GO" id="GO:0009506">
    <property type="term" value="C:plasmodesma"/>
    <property type="evidence" value="ECO:0007669"/>
    <property type="project" value="TreeGrafter"/>
</dbReference>
<feature type="coiled-coil region" evidence="1">
    <location>
        <begin position="263"/>
        <end position="311"/>
    </location>
</feature>
<dbReference type="Gene3D" id="1.25.40.10">
    <property type="entry name" value="Tetratricopeptide repeat domain"/>
    <property type="match status" value="1"/>
</dbReference>
<keyword evidence="1" id="KW-0175">Coiled coil</keyword>
<proteinExistence type="predicted"/>
<name>A0A6A4LJ36_9ERIC</name>
<dbReference type="InterPro" id="IPR041973">
    <property type="entry name" value="KOW_Spt5_1"/>
</dbReference>
<accession>A0A6A4LJ36</accession>
<dbReference type="GO" id="GO:0006886">
    <property type="term" value="P:intracellular protein transport"/>
    <property type="evidence" value="ECO:0007669"/>
    <property type="project" value="InterPro"/>
</dbReference>
<protein>
    <recommendedName>
        <fullName evidence="2">Spt5 KOW domain-containing protein</fullName>
    </recommendedName>
</protein>
<dbReference type="Pfam" id="PF23042">
    <property type="entry name" value="KOW1_SPT5"/>
    <property type="match status" value="1"/>
</dbReference>
<gene>
    <name evidence="3" type="ORF">C3L33_13667</name>
</gene>
<dbReference type="PANTHER" id="PTHR10292:SF1">
    <property type="entry name" value="CLATHRIN HEAVY CHAIN"/>
    <property type="match status" value="1"/>
</dbReference>
<organism evidence="3 4">
    <name type="scientific">Rhododendron williamsianum</name>
    <dbReference type="NCBI Taxonomy" id="262921"/>
    <lineage>
        <taxon>Eukaryota</taxon>
        <taxon>Viridiplantae</taxon>
        <taxon>Streptophyta</taxon>
        <taxon>Embryophyta</taxon>
        <taxon>Tracheophyta</taxon>
        <taxon>Spermatophyta</taxon>
        <taxon>Magnoliopsida</taxon>
        <taxon>eudicotyledons</taxon>
        <taxon>Gunneridae</taxon>
        <taxon>Pentapetalae</taxon>
        <taxon>asterids</taxon>
        <taxon>Ericales</taxon>
        <taxon>Ericaceae</taxon>
        <taxon>Ericoideae</taxon>
        <taxon>Rhodoreae</taxon>
        <taxon>Rhododendron</taxon>
    </lineage>
</organism>
<dbReference type="Gene3D" id="3.30.70.940">
    <property type="entry name" value="NusG, N-terminal domain"/>
    <property type="match status" value="1"/>
</dbReference>
<keyword evidence="4" id="KW-1185">Reference proteome</keyword>
<dbReference type="InterPro" id="IPR016025">
    <property type="entry name" value="Clathrin_H-chain_N"/>
</dbReference>
<dbReference type="GO" id="GO:0032051">
    <property type="term" value="F:clathrin light chain binding"/>
    <property type="evidence" value="ECO:0007669"/>
    <property type="project" value="TreeGrafter"/>
</dbReference>
<sequence length="640" mass="72295">MLQKLLKEKLHVWLLQKVAEGGKGPTAQVYWMRRAKSFLLFVDIRERTVGFLMSLGAAPGALADPNPIYPSGRTAADLASSNGHKGIAGYLAESALSSHLTTLQLKDTIEGEAVEISGVKAVQTDSLAAVCNATQAAARIHQVFRVQSFQRKQLKEYDENKLGMSDERALSLVAVHVRGHKVRKNYRKITWSSELRQKANRRTVAKSPCQGEKSMVQYPEARDQYRRLLNVITEIQGTKFMLKELDFCGLVSHVSSILREVTMQELRNELNSADAELEDAKCLKEMMEQEIKGYEGELAMNEASIQTLEARVSLIQEEISVAGFDLEALKACKGLRVIYANTKITLVPIKEMTDVLSVESKAIDLSRDTWVRMKIGTYKRDLAKILKDYLDRRRSAQLPGTTQDHLQMFNIELKAKMESYQMPEQVVIWKWITPNMLGLVTQTFVYHWSIEELAYLEAIKADPLEAQLYEEAFAIFMKFNLNVQAVNVLLDNIRSIDWAVEFAFRVEEDAAWNQDADVYHDLVKYLLMLTSTLVKLKQFQGAVDAARKANSSKTWKEVCFACVDAEEFHLAQICGLNIIIQVDDLEEAGHLLLVKPYLVAVQSNNVTLRMMLSSCWRVSGWSLASCEAIHGCCSDFRATM</sequence>
<dbReference type="GO" id="GO:0030132">
    <property type="term" value="C:clathrin coat of coated pit"/>
    <property type="evidence" value="ECO:0007669"/>
    <property type="project" value="InterPro"/>
</dbReference>
<dbReference type="PANTHER" id="PTHR10292">
    <property type="entry name" value="CLATHRIN HEAVY CHAIN RELATED"/>
    <property type="match status" value="1"/>
</dbReference>
<evidence type="ECO:0000313" key="3">
    <source>
        <dbReference type="EMBL" id="KAE9454428.1"/>
    </source>
</evidence>
<dbReference type="AlphaFoldDB" id="A0A6A4LJ36"/>
<dbReference type="PROSITE" id="PS50096">
    <property type="entry name" value="IQ"/>
    <property type="match status" value="1"/>
</dbReference>
<dbReference type="GO" id="GO:0071439">
    <property type="term" value="C:clathrin complex"/>
    <property type="evidence" value="ECO:0007669"/>
    <property type="project" value="TreeGrafter"/>
</dbReference>
<evidence type="ECO:0000259" key="2">
    <source>
        <dbReference type="Pfam" id="PF23042"/>
    </source>
</evidence>
<dbReference type="GO" id="GO:0006898">
    <property type="term" value="P:receptor-mediated endocytosis"/>
    <property type="evidence" value="ECO:0007669"/>
    <property type="project" value="TreeGrafter"/>
</dbReference>
<evidence type="ECO:0000313" key="4">
    <source>
        <dbReference type="Proteomes" id="UP000428333"/>
    </source>
</evidence>
<feature type="domain" description="Spt5 KOW" evidence="2">
    <location>
        <begin position="362"/>
        <end position="388"/>
    </location>
</feature>